<proteinExistence type="predicted"/>
<organism evidence="3 4">
    <name type="scientific">Staphylococcus pseudintermedius</name>
    <dbReference type="NCBI Taxonomy" id="283734"/>
    <lineage>
        <taxon>Bacteria</taxon>
        <taxon>Bacillati</taxon>
        <taxon>Bacillota</taxon>
        <taxon>Bacilli</taxon>
        <taxon>Bacillales</taxon>
        <taxon>Staphylococcaceae</taxon>
        <taxon>Staphylococcus</taxon>
        <taxon>Staphylococcus intermedius group</taxon>
    </lineage>
</organism>
<dbReference type="EMBL" id="QEIT01000359">
    <property type="protein sequence ID" value="PWZ70736.1"/>
    <property type="molecule type" value="Genomic_DNA"/>
</dbReference>
<dbReference type="InterPro" id="IPR039532">
    <property type="entry name" value="TetR_C_Firmicutes"/>
</dbReference>
<keyword evidence="1" id="KW-0812">Transmembrane</keyword>
<dbReference type="AlphaFoldDB" id="A0A317YM01"/>
<feature type="transmembrane region" description="Helical" evidence="1">
    <location>
        <begin position="83"/>
        <end position="101"/>
    </location>
</feature>
<accession>A0A317YM01</accession>
<feature type="non-terminal residue" evidence="3">
    <location>
        <position position="1"/>
    </location>
</feature>
<evidence type="ECO:0000313" key="4">
    <source>
        <dbReference type="Proteomes" id="UP000246800"/>
    </source>
</evidence>
<gene>
    <name evidence="3" type="ORF">DD902_13985</name>
</gene>
<sequence>SELTTYIQFDLLRGSSIEDIANTFVNNILKNIFQHIHDNLEFYHTILQLERTSQLELKINEHIKNNMQRYISINYSIVGIPEMYFYSYVSGATISIIKYWVM</sequence>
<dbReference type="Pfam" id="PF14278">
    <property type="entry name" value="TetR_C_8"/>
    <property type="match status" value="1"/>
</dbReference>
<feature type="domain" description="Transcriptional regulator TetR C-terminal Firmicutes type" evidence="2">
    <location>
        <begin position="27"/>
        <end position="101"/>
    </location>
</feature>
<keyword evidence="1" id="KW-0472">Membrane</keyword>
<keyword evidence="1" id="KW-1133">Transmembrane helix</keyword>
<name>A0A317YM01_STAPS</name>
<dbReference type="RefSeq" id="WP_110179387.1">
    <property type="nucleotide sequence ID" value="NZ_QEIT01000359.1"/>
</dbReference>
<evidence type="ECO:0000256" key="1">
    <source>
        <dbReference type="SAM" id="Phobius"/>
    </source>
</evidence>
<dbReference type="Proteomes" id="UP000246800">
    <property type="component" value="Unassembled WGS sequence"/>
</dbReference>
<protein>
    <submittedName>
        <fullName evidence="3">TetR family transcriptional regulator</fullName>
    </submittedName>
</protein>
<comment type="caution">
    <text evidence="3">The sequence shown here is derived from an EMBL/GenBank/DDBJ whole genome shotgun (WGS) entry which is preliminary data.</text>
</comment>
<reference evidence="3 4" key="1">
    <citation type="journal article" date="2018" name="Vet. Microbiol.">
        <title>Clonal diversity and geographic distribution of methicillin-resistant Staphylococcus pseudintermedius from Australian animals: Discovery of novel sequence types.</title>
        <authorList>
            <person name="Worthing K.A."/>
            <person name="Abraham S."/>
            <person name="Coombs G.W."/>
            <person name="Pang S."/>
            <person name="Saputra S."/>
            <person name="Jordan D."/>
            <person name="Trott D.J."/>
            <person name="Norris J.M."/>
        </authorList>
    </citation>
    <scope>NUCLEOTIDE SEQUENCE [LARGE SCALE GENOMIC DNA]</scope>
    <source>
        <strain evidence="3 4">ST525 1</strain>
    </source>
</reference>
<evidence type="ECO:0000259" key="2">
    <source>
        <dbReference type="Pfam" id="PF14278"/>
    </source>
</evidence>
<evidence type="ECO:0000313" key="3">
    <source>
        <dbReference type="EMBL" id="PWZ70736.1"/>
    </source>
</evidence>
<feature type="non-terminal residue" evidence="3">
    <location>
        <position position="102"/>
    </location>
</feature>
<dbReference type="Gene3D" id="1.10.357.10">
    <property type="entry name" value="Tetracycline Repressor, domain 2"/>
    <property type="match status" value="1"/>
</dbReference>